<dbReference type="AlphaFoldDB" id="F8NKG7"/>
<reference evidence="1" key="1">
    <citation type="submission" date="2011-04" db="EMBL/GenBank/DDBJ databases">
        <title>Evolution of plant cell wall degrading machinery underlies the functional diversity of forest fungi.</title>
        <authorList>
            <consortium name="US DOE Joint Genome Institute (JGI-PGF)"/>
            <person name="Eastwood D.C."/>
            <person name="Floudas D."/>
            <person name="Binder M."/>
            <person name="Majcherczyk A."/>
            <person name="Schneider P."/>
            <person name="Aerts A."/>
            <person name="Asiegbu F.O."/>
            <person name="Baker S.E."/>
            <person name="Barry K."/>
            <person name="Bendiksby M."/>
            <person name="Blumentritt M."/>
            <person name="Coutinho P.M."/>
            <person name="Cullen D."/>
            <person name="Cullen D."/>
            <person name="Gathman A."/>
            <person name="Goodell B."/>
            <person name="Henrissat B."/>
            <person name="Ihrmark K."/>
            <person name="Kauserud H."/>
            <person name="Kohler A."/>
            <person name="LaButti K."/>
            <person name="Lapidus A."/>
            <person name="Lavin J.L."/>
            <person name="Lee Y.-H."/>
            <person name="Lindquist E."/>
            <person name="Lilly W."/>
            <person name="Lucas S."/>
            <person name="Morin E."/>
            <person name="Murat C."/>
            <person name="Oguiza J.A."/>
            <person name="Park J."/>
            <person name="Pisabarro A.G."/>
            <person name="Riley R."/>
            <person name="Rosling A."/>
            <person name="Salamov A."/>
            <person name="Schmidt O."/>
            <person name="Schmutz J."/>
            <person name="Skrede I."/>
            <person name="Stenlid J."/>
            <person name="Wiebenga A."/>
            <person name="Xie X."/>
            <person name="Kues U."/>
            <person name="Hibbett D.S."/>
            <person name="Hoffmeister D."/>
            <person name="Hogberg N."/>
            <person name="Martin F."/>
            <person name="Grigoriev I.V."/>
            <person name="Watkinson S.C."/>
        </authorList>
    </citation>
    <scope>NUCLEOTIDE SEQUENCE</scope>
    <source>
        <strain evidence="1">S7.9</strain>
    </source>
</reference>
<proteinExistence type="predicted"/>
<name>F8NKG7_SERL9</name>
<accession>F8NKG7</accession>
<dbReference type="HOGENOM" id="CLU_2813996_0_0_1"/>
<protein>
    <submittedName>
        <fullName evidence="1">Uncharacterized protein</fullName>
    </submittedName>
</protein>
<evidence type="ECO:0000313" key="1">
    <source>
        <dbReference type="EMBL" id="EGO28433.1"/>
    </source>
</evidence>
<dbReference type="GeneID" id="18817788"/>
<dbReference type="RefSeq" id="XP_007314632.1">
    <property type="nucleotide sequence ID" value="XM_007314570.1"/>
</dbReference>
<dbReference type="EMBL" id="GL945430">
    <property type="protein sequence ID" value="EGO28433.1"/>
    <property type="molecule type" value="Genomic_DNA"/>
</dbReference>
<sequence>MMNKMPEISSSIDISFKSTPLNHTANEKTVNTGPVTFSAKELSYVFQITSTAISQLDTGKGKKTHSP</sequence>
<gene>
    <name evidence="1" type="ORF">SERLADRAFT_458823</name>
</gene>
<organism>
    <name type="scientific">Serpula lacrymans var. lacrymans (strain S7.9)</name>
    <name type="common">Dry rot fungus</name>
    <dbReference type="NCBI Taxonomy" id="578457"/>
    <lineage>
        <taxon>Eukaryota</taxon>
        <taxon>Fungi</taxon>
        <taxon>Dikarya</taxon>
        <taxon>Basidiomycota</taxon>
        <taxon>Agaricomycotina</taxon>
        <taxon>Agaricomycetes</taxon>
        <taxon>Agaricomycetidae</taxon>
        <taxon>Boletales</taxon>
        <taxon>Coniophorineae</taxon>
        <taxon>Serpulaceae</taxon>
        <taxon>Serpula</taxon>
    </lineage>
</organism>
<dbReference type="KEGG" id="sla:SERLADRAFT_458823"/>
<dbReference type="Proteomes" id="UP000008064">
    <property type="component" value="Unassembled WGS sequence"/>
</dbReference>